<dbReference type="GO" id="GO:0004867">
    <property type="term" value="F:serine-type endopeptidase inhibitor activity"/>
    <property type="evidence" value="ECO:0007669"/>
    <property type="project" value="UniProtKB-KW"/>
</dbReference>
<feature type="domain" description="Serpin" evidence="6">
    <location>
        <begin position="2"/>
        <end position="297"/>
    </location>
</feature>
<name>A0A7R9QZW5_9ACAR</name>
<dbReference type="InterPro" id="IPR036186">
    <property type="entry name" value="Serpin_sf"/>
</dbReference>
<evidence type="ECO:0000256" key="5">
    <source>
        <dbReference type="RuleBase" id="RU000411"/>
    </source>
</evidence>
<evidence type="ECO:0000256" key="1">
    <source>
        <dbReference type="ARBA" id="ARBA00009500"/>
    </source>
</evidence>
<dbReference type="Gene3D" id="2.30.39.10">
    <property type="entry name" value="Alpha-1-antitrypsin, domain 1"/>
    <property type="match status" value="1"/>
</dbReference>
<gene>
    <name evidence="7" type="ORF">ONB1V03_LOCUS19784</name>
</gene>
<sequence length="308" mass="33885">MRTLFASLNQSRDLFPANELFVTSETTLDAAFVASVASIGCRVSNVDFKKAKDARKAVNTAVNKATNGRVGRLLRDPLDASNSWAAVQAFAAAPEWRTPFAEEPKKRSFLNHVSYVLPPMPISVPFLRTSGAFRARNDSALSSLTLELPLKTNNSTKRSLHVIMPSTPLALQNLNENLTFADIETAFEKTAKSVARPLVVVLPKLKLESEHDLLDSLFADLDFNVKVDLSAATKSATEQRVSTAFQRASLEFAETKGAPKEAEEEAREEVVISRPFLAVIRDDESGEWLSVARIQSLVDESVVSFQFI</sequence>
<protein>
    <recommendedName>
        <fullName evidence="6">Serpin domain-containing protein</fullName>
    </recommendedName>
</protein>
<dbReference type="InterPro" id="IPR000215">
    <property type="entry name" value="Serpin_fam"/>
</dbReference>
<dbReference type="InterPro" id="IPR042185">
    <property type="entry name" value="Serpin_sf_2"/>
</dbReference>
<dbReference type="Proteomes" id="UP000728032">
    <property type="component" value="Unassembled WGS sequence"/>
</dbReference>
<reference evidence="7" key="1">
    <citation type="submission" date="2020-11" db="EMBL/GenBank/DDBJ databases">
        <authorList>
            <person name="Tran Van P."/>
        </authorList>
    </citation>
    <scope>NUCLEOTIDE SEQUENCE</scope>
</reference>
<dbReference type="GO" id="GO:0005615">
    <property type="term" value="C:extracellular space"/>
    <property type="evidence" value="ECO:0007669"/>
    <property type="project" value="InterPro"/>
</dbReference>
<organism evidence="7">
    <name type="scientific">Oppiella nova</name>
    <dbReference type="NCBI Taxonomy" id="334625"/>
    <lineage>
        <taxon>Eukaryota</taxon>
        <taxon>Metazoa</taxon>
        <taxon>Ecdysozoa</taxon>
        <taxon>Arthropoda</taxon>
        <taxon>Chelicerata</taxon>
        <taxon>Arachnida</taxon>
        <taxon>Acari</taxon>
        <taxon>Acariformes</taxon>
        <taxon>Sarcoptiformes</taxon>
        <taxon>Oribatida</taxon>
        <taxon>Brachypylina</taxon>
        <taxon>Oppioidea</taxon>
        <taxon>Oppiidae</taxon>
        <taxon>Oppiella</taxon>
    </lineage>
</organism>
<proteinExistence type="inferred from homology"/>
<dbReference type="EMBL" id="CAJPVJ010031496">
    <property type="protein sequence ID" value="CAG2180361.1"/>
    <property type="molecule type" value="Genomic_DNA"/>
</dbReference>
<evidence type="ECO:0000259" key="6">
    <source>
        <dbReference type="SMART" id="SM00093"/>
    </source>
</evidence>
<keyword evidence="2" id="KW-0646">Protease inhibitor</keyword>
<dbReference type="PANTHER" id="PTHR11461:SF211">
    <property type="entry name" value="GH10112P-RELATED"/>
    <property type="match status" value="1"/>
</dbReference>
<evidence type="ECO:0000256" key="2">
    <source>
        <dbReference type="ARBA" id="ARBA00022690"/>
    </source>
</evidence>
<evidence type="ECO:0000313" key="7">
    <source>
        <dbReference type="EMBL" id="CAD7663224.1"/>
    </source>
</evidence>
<dbReference type="OrthoDB" id="671595at2759"/>
<dbReference type="InterPro" id="IPR023796">
    <property type="entry name" value="Serpin_dom"/>
</dbReference>
<keyword evidence="8" id="KW-1185">Reference proteome</keyword>
<dbReference type="EMBL" id="OC946321">
    <property type="protein sequence ID" value="CAD7663224.1"/>
    <property type="molecule type" value="Genomic_DNA"/>
</dbReference>
<dbReference type="SUPFAM" id="SSF56574">
    <property type="entry name" value="Serpins"/>
    <property type="match status" value="1"/>
</dbReference>
<dbReference type="Pfam" id="PF00079">
    <property type="entry name" value="Serpin"/>
    <property type="match status" value="1"/>
</dbReference>
<accession>A0A7R9QZW5</accession>
<dbReference type="Gene3D" id="3.30.497.10">
    <property type="entry name" value="Antithrombin, subunit I, domain 2"/>
    <property type="match status" value="1"/>
</dbReference>
<comment type="similarity">
    <text evidence="1 5">Belongs to the serpin family.</text>
</comment>
<keyword evidence="4" id="KW-0325">Glycoprotein</keyword>
<evidence type="ECO:0000256" key="4">
    <source>
        <dbReference type="ARBA" id="ARBA00023180"/>
    </source>
</evidence>
<dbReference type="AlphaFoldDB" id="A0A7R9QZW5"/>
<keyword evidence="3" id="KW-0722">Serine protease inhibitor</keyword>
<dbReference type="PANTHER" id="PTHR11461">
    <property type="entry name" value="SERINE PROTEASE INHIBITOR, SERPIN"/>
    <property type="match status" value="1"/>
</dbReference>
<evidence type="ECO:0000256" key="3">
    <source>
        <dbReference type="ARBA" id="ARBA00022900"/>
    </source>
</evidence>
<dbReference type="InterPro" id="IPR042178">
    <property type="entry name" value="Serpin_sf_1"/>
</dbReference>
<evidence type="ECO:0000313" key="8">
    <source>
        <dbReference type="Proteomes" id="UP000728032"/>
    </source>
</evidence>
<dbReference type="SMART" id="SM00093">
    <property type="entry name" value="SERPIN"/>
    <property type="match status" value="1"/>
</dbReference>